<name>A0A7K1SV81_9SPHI</name>
<sequence>MNKNVLLLFVPLLFLISSCGVYSLNGGSVGSLKTVNVMFFENVAPLVVNNLSQSFTQALQDRIRNQTRLSTVRGDADATFEGRITGYTIAPTVLPAANSSTAPIANTNRLTITVSVKYTNSLDPKLSFEQSFSRYQDYQGDIGTKEQTLIQAINVQLTEDIFNKAFANW</sequence>
<proteinExistence type="predicted"/>
<dbReference type="AlphaFoldDB" id="A0A7K1SV81"/>
<protein>
    <recommendedName>
        <fullName evidence="3">Lipopolysaccharide assembly protein</fullName>
    </recommendedName>
</protein>
<dbReference type="Proteomes" id="UP000462014">
    <property type="component" value="Unassembled WGS sequence"/>
</dbReference>
<keyword evidence="2" id="KW-1185">Reference proteome</keyword>
<comment type="caution">
    <text evidence="1">The sequence shown here is derived from an EMBL/GenBank/DDBJ whole genome shotgun (WGS) entry which is preliminary data.</text>
</comment>
<accession>A0A7K1SV81</accession>
<evidence type="ECO:0008006" key="3">
    <source>
        <dbReference type="Google" id="ProtNLM"/>
    </source>
</evidence>
<reference evidence="1 2" key="1">
    <citation type="submission" date="2019-12" db="EMBL/GenBank/DDBJ databases">
        <title>Mucilaginibacter sp. HMF7410 genome sequencing and assembly.</title>
        <authorList>
            <person name="Kang H."/>
            <person name="Cha I."/>
            <person name="Kim H."/>
            <person name="Joh K."/>
        </authorList>
    </citation>
    <scope>NUCLEOTIDE SEQUENCE [LARGE SCALE GENOMIC DNA]</scope>
    <source>
        <strain evidence="1 2">HMF7410</strain>
    </source>
</reference>
<dbReference type="RefSeq" id="WP_157565339.1">
    <property type="nucleotide sequence ID" value="NZ_WPIK01000005.1"/>
</dbReference>
<evidence type="ECO:0000313" key="2">
    <source>
        <dbReference type="Proteomes" id="UP000462014"/>
    </source>
</evidence>
<evidence type="ECO:0000313" key="1">
    <source>
        <dbReference type="EMBL" id="MVN21193.1"/>
    </source>
</evidence>
<dbReference type="InterPro" id="IPR007485">
    <property type="entry name" value="LPS_assembly_LptE"/>
</dbReference>
<gene>
    <name evidence="1" type="ORF">GO621_06560</name>
</gene>
<dbReference type="EMBL" id="WPIK01000005">
    <property type="protein sequence ID" value="MVN21193.1"/>
    <property type="molecule type" value="Genomic_DNA"/>
</dbReference>
<organism evidence="1 2">
    <name type="scientific">Mucilaginibacter arboris</name>
    <dbReference type="NCBI Taxonomy" id="2682090"/>
    <lineage>
        <taxon>Bacteria</taxon>
        <taxon>Pseudomonadati</taxon>
        <taxon>Bacteroidota</taxon>
        <taxon>Sphingobacteriia</taxon>
        <taxon>Sphingobacteriales</taxon>
        <taxon>Sphingobacteriaceae</taxon>
        <taxon>Mucilaginibacter</taxon>
    </lineage>
</organism>
<dbReference type="GO" id="GO:0043165">
    <property type="term" value="P:Gram-negative-bacterium-type cell outer membrane assembly"/>
    <property type="evidence" value="ECO:0007669"/>
    <property type="project" value="InterPro"/>
</dbReference>
<dbReference type="Pfam" id="PF04390">
    <property type="entry name" value="LptE"/>
    <property type="match status" value="1"/>
</dbReference>
<dbReference type="PROSITE" id="PS51257">
    <property type="entry name" value="PROKAR_LIPOPROTEIN"/>
    <property type="match status" value="1"/>
</dbReference>
<dbReference type="GO" id="GO:0019867">
    <property type="term" value="C:outer membrane"/>
    <property type="evidence" value="ECO:0007669"/>
    <property type="project" value="InterPro"/>
</dbReference>